<organism evidence="1 2">
    <name type="scientific">Opisthorchis felineus</name>
    <dbReference type="NCBI Taxonomy" id="147828"/>
    <lineage>
        <taxon>Eukaryota</taxon>
        <taxon>Metazoa</taxon>
        <taxon>Spiralia</taxon>
        <taxon>Lophotrochozoa</taxon>
        <taxon>Platyhelminthes</taxon>
        <taxon>Trematoda</taxon>
        <taxon>Digenea</taxon>
        <taxon>Opisthorchiida</taxon>
        <taxon>Opisthorchiata</taxon>
        <taxon>Opisthorchiidae</taxon>
        <taxon>Opisthorchis</taxon>
    </lineage>
</organism>
<comment type="caution">
    <text evidence="1">The sequence shown here is derived from an EMBL/GenBank/DDBJ whole genome shotgun (WGS) entry which is preliminary data.</text>
</comment>
<dbReference type="EMBL" id="SJOL01000235">
    <property type="protein sequence ID" value="TGZ75926.1"/>
    <property type="molecule type" value="Genomic_DNA"/>
</dbReference>
<proteinExistence type="predicted"/>
<accession>A0A4S2MGI4</accession>
<name>A0A4S2MGI4_OPIFE</name>
<gene>
    <name evidence="1" type="ORF">CRM22_000113</name>
</gene>
<feature type="non-terminal residue" evidence="1">
    <location>
        <position position="66"/>
    </location>
</feature>
<dbReference type="Proteomes" id="UP000308267">
    <property type="component" value="Unassembled WGS sequence"/>
</dbReference>
<dbReference type="OrthoDB" id="6276012at2759"/>
<dbReference type="AlphaFoldDB" id="A0A4S2MGI4"/>
<protein>
    <submittedName>
        <fullName evidence="1">Uncharacterized protein</fullName>
    </submittedName>
</protein>
<reference evidence="1 2" key="1">
    <citation type="journal article" date="2019" name="BMC Genomics">
        <title>New insights from Opisthorchis felineus genome: update on genomics of the epidemiologically important liver flukes.</title>
        <authorList>
            <person name="Ershov N.I."/>
            <person name="Mordvinov V.A."/>
            <person name="Prokhortchouk E.B."/>
            <person name="Pakharukova M.Y."/>
            <person name="Gunbin K.V."/>
            <person name="Ustyantsev K."/>
            <person name="Genaev M.A."/>
            <person name="Blinov A.G."/>
            <person name="Mazur A."/>
            <person name="Boulygina E."/>
            <person name="Tsygankova S."/>
            <person name="Khrameeva E."/>
            <person name="Chekanov N."/>
            <person name="Fan G."/>
            <person name="Xiao A."/>
            <person name="Zhang H."/>
            <person name="Xu X."/>
            <person name="Yang H."/>
            <person name="Solovyev V."/>
            <person name="Lee S.M."/>
            <person name="Liu X."/>
            <person name="Afonnikov D.A."/>
            <person name="Skryabin K.G."/>
        </authorList>
    </citation>
    <scope>NUCLEOTIDE SEQUENCE [LARGE SCALE GENOMIC DNA]</scope>
    <source>
        <strain evidence="1">AK-0245</strain>
        <tissue evidence="1">Whole organism</tissue>
    </source>
</reference>
<keyword evidence="2" id="KW-1185">Reference proteome</keyword>
<evidence type="ECO:0000313" key="1">
    <source>
        <dbReference type="EMBL" id="TGZ75926.1"/>
    </source>
</evidence>
<sequence length="66" mass="7470">MKRLRELELANQYLKERLAQNEPNDVQPTLRPAAQSSPIRYESIVQICPAERMSGKAVGSEDSEQV</sequence>
<evidence type="ECO:0000313" key="2">
    <source>
        <dbReference type="Proteomes" id="UP000308267"/>
    </source>
</evidence>